<name>A0A6J0K965_RAPSA</name>
<dbReference type="AlphaFoldDB" id="A0A6J0K965"/>
<evidence type="ECO:0000313" key="1">
    <source>
        <dbReference type="Proteomes" id="UP000504610"/>
    </source>
</evidence>
<protein>
    <submittedName>
        <fullName evidence="2">Uncharacterized protein LOC108816511</fullName>
    </submittedName>
</protein>
<dbReference type="PANTHER" id="PTHR33640">
    <property type="entry name" value="TRANSMEMBRANE PROTEIN"/>
    <property type="match status" value="1"/>
</dbReference>
<dbReference type="RefSeq" id="XP_018444590.2">
    <property type="nucleotide sequence ID" value="XM_018589088.2"/>
</dbReference>
<organism evidence="1 2">
    <name type="scientific">Raphanus sativus</name>
    <name type="common">Radish</name>
    <name type="synonym">Raphanus raphanistrum var. sativus</name>
    <dbReference type="NCBI Taxonomy" id="3726"/>
    <lineage>
        <taxon>Eukaryota</taxon>
        <taxon>Viridiplantae</taxon>
        <taxon>Streptophyta</taxon>
        <taxon>Embryophyta</taxon>
        <taxon>Tracheophyta</taxon>
        <taxon>Spermatophyta</taxon>
        <taxon>Magnoliopsida</taxon>
        <taxon>eudicotyledons</taxon>
        <taxon>Gunneridae</taxon>
        <taxon>Pentapetalae</taxon>
        <taxon>rosids</taxon>
        <taxon>malvids</taxon>
        <taxon>Brassicales</taxon>
        <taxon>Brassicaceae</taxon>
        <taxon>Brassiceae</taxon>
        <taxon>Raphanus</taxon>
    </lineage>
</organism>
<keyword evidence="1" id="KW-1185">Reference proteome</keyword>
<sequence>MRKQQFDDVEAEKAEAMRRYNNLRRFRNTVRAVAVAFFCYLWFPAVAVSLQAAGAVIVTNRAFVFFFANTLVALIFLLSRDRADEESTSVGSSTEPDLYDQYTSFSVVTVTASDEEAVDGADSKRLIAPAFIAEEEMVVVVAEKQTVPAFIAEEAVVVAEKQMVPAFNAEEVVVEAAAKGDYRRTRSERKKKAKREVTEFRRTESAGSAMEIERLSSEEFRLKVETFIMEKKRSLVLEENDAVERLDHCSSGLELVGGADSSCAASC</sequence>
<evidence type="ECO:0000313" key="2">
    <source>
        <dbReference type="RefSeq" id="XP_018444590.2"/>
    </source>
</evidence>
<dbReference type="Proteomes" id="UP000504610">
    <property type="component" value="Chromosome 7"/>
</dbReference>
<gene>
    <name evidence="2" type="primary">LOC108816511</name>
</gene>
<reference evidence="2" key="2">
    <citation type="submission" date="2025-08" db="UniProtKB">
        <authorList>
            <consortium name="RefSeq"/>
        </authorList>
    </citation>
    <scope>IDENTIFICATION</scope>
    <source>
        <tissue evidence="2">Leaf</tissue>
    </source>
</reference>
<proteinExistence type="predicted"/>
<accession>A0A6J0K965</accession>
<reference evidence="1" key="1">
    <citation type="journal article" date="2019" name="Database">
        <title>The radish genome database (RadishGD): an integrated information resource for radish genomics.</title>
        <authorList>
            <person name="Yu H.J."/>
            <person name="Baek S."/>
            <person name="Lee Y.J."/>
            <person name="Cho A."/>
            <person name="Mun J.H."/>
        </authorList>
    </citation>
    <scope>NUCLEOTIDE SEQUENCE [LARGE SCALE GENOMIC DNA]</scope>
    <source>
        <strain evidence="1">cv. WK10039</strain>
    </source>
</reference>
<dbReference type="GeneID" id="108816511"/>
<dbReference type="PANTHER" id="PTHR33640:SF23">
    <property type="entry name" value="DUF4408 DOMAIN-CONTAINING PROTEIN"/>
    <property type="match status" value="1"/>
</dbReference>
<dbReference type="KEGG" id="rsz:108816511"/>
<dbReference type="OrthoDB" id="1082160at2759"/>